<evidence type="ECO:0000313" key="3">
    <source>
        <dbReference type="Proteomes" id="UP001358586"/>
    </source>
</evidence>
<protein>
    <recommendedName>
        <fullName evidence="1">RNase H type-1 domain-containing protein</fullName>
    </recommendedName>
</protein>
<reference evidence="2 3" key="1">
    <citation type="submission" date="2023-03" db="EMBL/GenBank/DDBJ databases">
        <title>WGS of Gossypium arboreum.</title>
        <authorList>
            <person name="Yu D."/>
        </authorList>
    </citation>
    <scope>NUCLEOTIDE SEQUENCE [LARGE SCALE GENOMIC DNA]</scope>
    <source>
        <tissue evidence="2">Leaf</tissue>
    </source>
</reference>
<dbReference type="Proteomes" id="UP001358586">
    <property type="component" value="Chromosome 8"/>
</dbReference>
<accession>A0ABR0P240</accession>
<dbReference type="EMBL" id="JARKNE010000008">
    <property type="protein sequence ID" value="KAK5812683.1"/>
    <property type="molecule type" value="Genomic_DNA"/>
</dbReference>
<evidence type="ECO:0000259" key="1">
    <source>
        <dbReference type="Pfam" id="PF13456"/>
    </source>
</evidence>
<dbReference type="Pfam" id="PF13456">
    <property type="entry name" value="RVT_3"/>
    <property type="match status" value="1"/>
</dbReference>
<sequence>MGSRKVVVERDPRTIIVKAQKGILDRSAIEVYVKEIRLMALNFDSISFQHADRGSNLVAHIIASMGFKIRNSQYWVEEVPLDVVAVTERDRQLMQQLDQDSSIIA</sequence>
<comment type="caution">
    <text evidence="2">The sequence shown here is derived from an EMBL/GenBank/DDBJ whole genome shotgun (WGS) entry which is preliminary data.</text>
</comment>
<organism evidence="2 3">
    <name type="scientific">Gossypium arboreum</name>
    <name type="common">Tree cotton</name>
    <name type="synonym">Gossypium nanking</name>
    <dbReference type="NCBI Taxonomy" id="29729"/>
    <lineage>
        <taxon>Eukaryota</taxon>
        <taxon>Viridiplantae</taxon>
        <taxon>Streptophyta</taxon>
        <taxon>Embryophyta</taxon>
        <taxon>Tracheophyta</taxon>
        <taxon>Spermatophyta</taxon>
        <taxon>Magnoliopsida</taxon>
        <taxon>eudicotyledons</taxon>
        <taxon>Gunneridae</taxon>
        <taxon>Pentapetalae</taxon>
        <taxon>rosids</taxon>
        <taxon>malvids</taxon>
        <taxon>Malvales</taxon>
        <taxon>Malvaceae</taxon>
        <taxon>Malvoideae</taxon>
        <taxon>Gossypium</taxon>
    </lineage>
</organism>
<dbReference type="InterPro" id="IPR002156">
    <property type="entry name" value="RNaseH_domain"/>
</dbReference>
<feature type="domain" description="RNase H type-1" evidence="1">
    <location>
        <begin position="2"/>
        <end position="65"/>
    </location>
</feature>
<name>A0ABR0P240_GOSAR</name>
<keyword evidence="3" id="KW-1185">Reference proteome</keyword>
<evidence type="ECO:0000313" key="2">
    <source>
        <dbReference type="EMBL" id="KAK5812683.1"/>
    </source>
</evidence>
<proteinExistence type="predicted"/>
<gene>
    <name evidence="2" type="ORF">PVK06_028121</name>
</gene>